<evidence type="ECO:0000313" key="1">
    <source>
        <dbReference type="EMBL" id="VFQ77319.1"/>
    </source>
</evidence>
<name>A0A484LM17_9ASTE</name>
<proteinExistence type="predicted"/>
<dbReference type="Proteomes" id="UP000595140">
    <property type="component" value="Unassembled WGS sequence"/>
</dbReference>
<gene>
    <name evidence="1" type="ORF">CCAM_LOCUS19095</name>
</gene>
<keyword evidence="2" id="KW-1185">Reference proteome</keyword>
<dbReference type="EMBL" id="OOIL02001668">
    <property type="protein sequence ID" value="VFQ77319.1"/>
    <property type="molecule type" value="Genomic_DNA"/>
</dbReference>
<accession>A0A484LM17</accession>
<evidence type="ECO:0000313" key="2">
    <source>
        <dbReference type="Proteomes" id="UP000595140"/>
    </source>
</evidence>
<organism evidence="1 2">
    <name type="scientific">Cuscuta campestris</name>
    <dbReference type="NCBI Taxonomy" id="132261"/>
    <lineage>
        <taxon>Eukaryota</taxon>
        <taxon>Viridiplantae</taxon>
        <taxon>Streptophyta</taxon>
        <taxon>Embryophyta</taxon>
        <taxon>Tracheophyta</taxon>
        <taxon>Spermatophyta</taxon>
        <taxon>Magnoliopsida</taxon>
        <taxon>eudicotyledons</taxon>
        <taxon>Gunneridae</taxon>
        <taxon>Pentapetalae</taxon>
        <taxon>asterids</taxon>
        <taxon>lamiids</taxon>
        <taxon>Solanales</taxon>
        <taxon>Convolvulaceae</taxon>
        <taxon>Cuscuteae</taxon>
        <taxon>Cuscuta</taxon>
        <taxon>Cuscuta subgen. Grammica</taxon>
        <taxon>Cuscuta sect. Cleistogrammica</taxon>
    </lineage>
</organism>
<protein>
    <submittedName>
        <fullName evidence="1">Uncharacterized protein</fullName>
    </submittedName>
</protein>
<reference evidence="1 2" key="1">
    <citation type="submission" date="2018-04" db="EMBL/GenBank/DDBJ databases">
        <authorList>
            <person name="Vogel A."/>
        </authorList>
    </citation>
    <scope>NUCLEOTIDE SEQUENCE [LARGE SCALE GENOMIC DNA]</scope>
</reference>
<sequence>MAISCTPPIKSGGHQFPSSANLIFRQITVVTQDILGAMPDAMDSKGTESFIAFRSPPLINDSINGLSKTPSLRESTTGMSTVNRDYASMDLQSVQQQPPETSDSNFRLIIRYLSSFIPSTITTSAFLISELEDITFGLIWTRLIGSWVPFRFSHSLIVGQCPSLRTIEP</sequence>
<dbReference type="AlphaFoldDB" id="A0A484LM17"/>